<dbReference type="SUPFAM" id="SSF46955">
    <property type="entry name" value="Putative DNA-binding domain"/>
    <property type="match status" value="1"/>
</dbReference>
<keyword evidence="1" id="KW-0678">Repressor</keyword>
<dbReference type="EMBL" id="CP002116">
    <property type="protein sequence ID" value="ADK82796.1"/>
    <property type="molecule type" value="Genomic_DNA"/>
</dbReference>
<evidence type="ECO:0000256" key="3">
    <source>
        <dbReference type="ARBA" id="ARBA00023125"/>
    </source>
</evidence>
<keyword evidence="4" id="KW-0804">Transcription</keyword>
<dbReference type="SMART" id="SM00422">
    <property type="entry name" value="HTH_MERR"/>
    <property type="match status" value="1"/>
</dbReference>
<dbReference type="AlphaFoldDB" id="E1R7U1"/>
<keyword evidence="3" id="KW-0238">DNA-binding</keyword>
<accession>E1R7U1</accession>
<dbReference type="Pfam" id="PF13411">
    <property type="entry name" value="MerR_1"/>
    <property type="match status" value="1"/>
</dbReference>
<evidence type="ECO:0000256" key="1">
    <source>
        <dbReference type="ARBA" id="ARBA00022491"/>
    </source>
</evidence>
<dbReference type="PROSITE" id="PS50937">
    <property type="entry name" value="HTH_MERR_2"/>
    <property type="match status" value="1"/>
</dbReference>
<dbReference type="GO" id="GO:0003700">
    <property type="term" value="F:DNA-binding transcription factor activity"/>
    <property type="evidence" value="ECO:0007669"/>
    <property type="project" value="InterPro"/>
</dbReference>
<feature type="coiled-coil region" evidence="5">
    <location>
        <begin position="80"/>
        <end position="117"/>
    </location>
</feature>
<feature type="domain" description="HTH merR-type" evidence="6">
    <location>
        <begin position="3"/>
        <end position="73"/>
    </location>
</feature>
<dbReference type="PANTHER" id="PTHR30204:SF69">
    <property type="entry name" value="MERR-FAMILY TRANSCRIPTIONAL REGULATOR"/>
    <property type="match status" value="1"/>
</dbReference>
<evidence type="ECO:0000313" key="7">
    <source>
        <dbReference type="EMBL" id="ADK82796.1"/>
    </source>
</evidence>
<dbReference type="OrthoDB" id="9773308at2"/>
<reference evidence="7 8" key="1">
    <citation type="journal article" date="2010" name="Stand. Genomic Sci.">
        <title>Complete genome sequence of Spirochaeta smaragdinae type strain (SEBR 4228).</title>
        <authorList>
            <person name="Mavromatis K."/>
            <person name="Yasawong M."/>
            <person name="Chertkov O."/>
            <person name="Lapidus A."/>
            <person name="Lucas S."/>
            <person name="Nolan M."/>
            <person name="Del Rio T.G."/>
            <person name="Tice H."/>
            <person name="Cheng J.F."/>
            <person name="Pitluck S."/>
            <person name="Liolios K."/>
            <person name="Ivanova N."/>
            <person name="Tapia R."/>
            <person name="Han C."/>
            <person name="Bruce D."/>
            <person name="Goodwin L."/>
            <person name="Pati A."/>
            <person name="Chen A."/>
            <person name="Palaniappan K."/>
            <person name="Land M."/>
            <person name="Hauser L."/>
            <person name="Chang Y.J."/>
            <person name="Jeffries C.D."/>
            <person name="Detter J.C."/>
            <person name="Rohde M."/>
            <person name="Brambilla E."/>
            <person name="Spring S."/>
            <person name="Goker M."/>
            <person name="Sikorski J."/>
            <person name="Woyke T."/>
            <person name="Bristow J."/>
            <person name="Eisen J.A."/>
            <person name="Markowitz V."/>
            <person name="Hugenholtz P."/>
            <person name="Klenk H.P."/>
            <person name="Kyrpides N.C."/>
        </authorList>
    </citation>
    <scope>NUCLEOTIDE SEQUENCE [LARGE SCALE GENOMIC DNA]</scope>
    <source>
        <strain evidence="8">DSM 11293 / JCM 15392 / SEBR 4228</strain>
    </source>
</reference>
<gene>
    <name evidence="7" type="ordered locus">Spirs_3710</name>
</gene>
<dbReference type="InterPro" id="IPR011256">
    <property type="entry name" value="Reg_factor_effector_dom_sf"/>
</dbReference>
<keyword evidence="8" id="KW-1185">Reference proteome</keyword>
<dbReference type="Proteomes" id="UP000002318">
    <property type="component" value="Chromosome"/>
</dbReference>
<dbReference type="RefSeq" id="WP_013256255.1">
    <property type="nucleotide sequence ID" value="NC_014364.1"/>
</dbReference>
<dbReference type="eggNOG" id="COG0789">
    <property type="taxonomic scope" value="Bacteria"/>
</dbReference>
<name>E1R7U1_SEDSS</name>
<dbReference type="InterPro" id="IPR000551">
    <property type="entry name" value="MerR-type_HTH_dom"/>
</dbReference>
<evidence type="ECO:0000259" key="6">
    <source>
        <dbReference type="PROSITE" id="PS50937"/>
    </source>
</evidence>
<dbReference type="InterPro" id="IPR009061">
    <property type="entry name" value="DNA-bd_dom_put_sf"/>
</dbReference>
<dbReference type="GO" id="GO:0003677">
    <property type="term" value="F:DNA binding"/>
    <property type="evidence" value="ECO:0007669"/>
    <property type="project" value="UniProtKB-KW"/>
</dbReference>
<evidence type="ECO:0000256" key="4">
    <source>
        <dbReference type="ARBA" id="ARBA00023163"/>
    </source>
</evidence>
<keyword evidence="5" id="KW-0175">Coiled coil</keyword>
<dbReference type="InterPro" id="IPR047057">
    <property type="entry name" value="MerR_fam"/>
</dbReference>
<evidence type="ECO:0000313" key="8">
    <source>
        <dbReference type="Proteomes" id="UP000002318"/>
    </source>
</evidence>
<dbReference type="STRING" id="573413.Spirs_3710"/>
<protein>
    <submittedName>
        <fullName evidence="7">Transcriptional regulator, MerR family</fullName>
    </submittedName>
</protein>
<keyword evidence="2" id="KW-0805">Transcription regulation</keyword>
<dbReference type="KEGG" id="ssm:Spirs_3710"/>
<dbReference type="PANTHER" id="PTHR30204">
    <property type="entry name" value="REDOX-CYCLING DRUG-SENSING TRANSCRIPTIONAL ACTIVATOR SOXR"/>
    <property type="match status" value="1"/>
</dbReference>
<dbReference type="Gene3D" id="1.10.1660.10">
    <property type="match status" value="1"/>
</dbReference>
<dbReference type="SUPFAM" id="SSF55136">
    <property type="entry name" value="Probable bacterial effector-binding domain"/>
    <property type="match status" value="1"/>
</dbReference>
<evidence type="ECO:0000256" key="2">
    <source>
        <dbReference type="ARBA" id="ARBA00023015"/>
    </source>
</evidence>
<organism evidence="7 8">
    <name type="scientific">Sediminispirochaeta smaragdinae (strain DSM 11293 / JCM 15392 / SEBR 4228)</name>
    <name type="common">Spirochaeta smaragdinae</name>
    <dbReference type="NCBI Taxonomy" id="573413"/>
    <lineage>
        <taxon>Bacteria</taxon>
        <taxon>Pseudomonadati</taxon>
        <taxon>Spirochaetota</taxon>
        <taxon>Spirochaetia</taxon>
        <taxon>Spirochaetales</taxon>
        <taxon>Spirochaetaceae</taxon>
        <taxon>Sediminispirochaeta</taxon>
    </lineage>
</organism>
<evidence type="ECO:0000256" key="5">
    <source>
        <dbReference type="SAM" id="Coils"/>
    </source>
</evidence>
<proteinExistence type="predicted"/>
<dbReference type="HOGENOM" id="CLU_065103_0_0_12"/>
<sequence>MERLSIGKMAFLNGVTVQTLRLYDRLGLLKPEEVDAISGYRYYDLKQSARLDAIQHLKTLGMPLKAIKEQFDRKDMGRYKDLLRAQARLIEKRREELNLMSRAVERALENCRRYEEAPTEGLIVLEHLPERLIFRYNGGIDIYECGLEGYETLLRRLKARVALRGLPMAYFCNVGSIVRKSDLEIGRMRSADIFLFVDNEFAERYQSRESTADDSEERAEGIESIAEGVFACVYFRGFEKELGFAERLLNHIAANRMRINGDYLCEVVAELPLFPTASRDMLVKLEIPVMF</sequence>